<name>A0A165WZP8_9AGAM</name>
<organism evidence="2 3">
    <name type="scientific">Sistotremastrum suecicum HHB10207 ss-3</name>
    <dbReference type="NCBI Taxonomy" id="1314776"/>
    <lineage>
        <taxon>Eukaryota</taxon>
        <taxon>Fungi</taxon>
        <taxon>Dikarya</taxon>
        <taxon>Basidiomycota</taxon>
        <taxon>Agaricomycotina</taxon>
        <taxon>Agaricomycetes</taxon>
        <taxon>Sistotremastrales</taxon>
        <taxon>Sistotremastraceae</taxon>
        <taxon>Sistotremastrum</taxon>
    </lineage>
</organism>
<accession>A0A165WZP8</accession>
<gene>
    <name evidence="2" type="ORF">SISSUDRAFT_1038268</name>
</gene>
<proteinExistence type="predicted"/>
<dbReference type="EMBL" id="KV428490">
    <property type="protein sequence ID" value="KZT31687.1"/>
    <property type="molecule type" value="Genomic_DNA"/>
</dbReference>
<feature type="region of interest" description="Disordered" evidence="1">
    <location>
        <begin position="33"/>
        <end position="56"/>
    </location>
</feature>
<keyword evidence="3" id="KW-1185">Reference proteome</keyword>
<evidence type="ECO:0000256" key="1">
    <source>
        <dbReference type="SAM" id="MobiDB-lite"/>
    </source>
</evidence>
<evidence type="ECO:0000313" key="3">
    <source>
        <dbReference type="Proteomes" id="UP000076798"/>
    </source>
</evidence>
<evidence type="ECO:0000313" key="2">
    <source>
        <dbReference type="EMBL" id="KZT31687.1"/>
    </source>
</evidence>
<dbReference type="AlphaFoldDB" id="A0A165WZP8"/>
<sequence length="100" mass="10958">MRNIWYRSQETSDSTCKRAAKLKKKLDELDAACRASEPTRITSGANPPESIHETTEPQTVIPRVWHAIVSGLGGLVRLKGNEQKARGGDVELALQSLSDS</sequence>
<dbReference type="Proteomes" id="UP000076798">
    <property type="component" value="Unassembled WGS sequence"/>
</dbReference>
<reference evidence="2 3" key="1">
    <citation type="journal article" date="2016" name="Mol. Biol. Evol.">
        <title>Comparative Genomics of Early-Diverging Mushroom-Forming Fungi Provides Insights into the Origins of Lignocellulose Decay Capabilities.</title>
        <authorList>
            <person name="Nagy L.G."/>
            <person name="Riley R."/>
            <person name="Tritt A."/>
            <person name="Adam C."/>
            <person name="Daum C."/>
            <person name="Floudas D."/>
            <person name="Sun H."/>
            <person name="Yadav J.S."/>
            <person name="Pangilinan J."/>
            <person name="Larsson K.H."/>
            <person name="Matsuura K."/>
            <person name="Barry K."/>
            <person name="Labutti K."/>
            <person name="Kuo R."/>
            <person name="Ohm R.A."/>
            <person name="Bhattacharya S.S."/>
            <person name="Shirouzu T."/>
            <person name="Yoshinaga Y."/>
            <person name="Martin F.M."/>
            <person name="Grigoriev I.V."/>
            <person name="Hibbett D.S."/>
        </authorList>
    </citation>
    <scope>NUCLEOTIDE SEQUENCE [LARGE SCALE GENOMIC DNA]</scope>
    <source>
        <strain evidence="2 3">HHB10207 ss-3</strain>
    </source>
</reference>
<protein>
    <submittedName>
        <fullName evidence="2">Uncharacterized protein</fullName>
    </submittedName>
</protein>